<keyword evidence="1" id="KW-0732">Signal</keyword>
<sequence>MWRITLVWHSLLFTFSEVFYKEAISSRYLMTLHLPNAFHSFSLRLSIMPGPTTATPKKVLSAIHNIPKKMKSGYLFEQRRAGGKENVPPGENTKIHFVPQYSSDALITSPSSQLVDRQKWLPKDGKIIIKVAVPATDDLWKFKVPEDIELDAFLARVQAKVGFSVAFRAKAGKMRERPIATDRAFKTWIAGRVSPETGKNTALVAHLQL</sequence>
<dbReference type="OrthoDB" id="2667096at2759"/>
<dbReference type="Proteomes" id="UP000194127">
    <property type="component" value="Unassembled WGS sequence"/>
</dbReference>
<dbReference type="RefSeq" id="XP_024340235.1">
    <property type="nucleotide sequence ID" value="XM_024478851.1"/>
</dbReference>
<protein>
    <submittedName>
        <fullName evidence="2">Uncharacterized protein</fullName>
    </submittedName>
</protein>
<organism evidence="2 3">
    <name type="scientific">Postia placenta MAD-698-R-SB12</name>
    <dbReference type="NCBI Taxonomy" id="670580"/>
    <lineage>
        <taxon>Eukaryota</taxon>
        <taxon>Fungi</taxon>
        <taxon>Dikarya</taxon>
        <taxon>Basidiomycota</taxon>
        <taxon>Agaricomycotina</taxon>
        <taxon>Agaricomycetes</taxon>
        <taxon>Polyporales</taxon>
        <taxon>Adustoporiaceae</taxon>
        <taxon>Rhodonia</taxon>
    </lineage>
</organism>
<keyword evidence="3" id="KW-1185">Reference proteome</keyword>
<evidence type="ECO:0000256" key="1">
    <source>
        <dbReference type="SAM" id="SignalP"/>
    </source>
</evidence>
<proteinExistence type="predicted"/>
<dbReference type="AlphaFoldDB" id="A0A1X6N478"/>
<evidence type="ECO:0000313" key="3">
    <source>
        <dbReference type="Proteomes" id="UP000194127"/>
    </source>
</evidence>
<name>A0A1X6N478_9APHY</name>
<dbReference type="GeneID" id="36323801"/>
<evidence type="ECO:0000313" key="2">
    <source>
        <dbReference type="EMBL" id="OSX63441.1"/>
    </source>
</evidence>
<feature type="chain" id="PRO_5010857984" evidence="1">
    <location>
        <begin position="21"/>
        <end position="209"/>
    </location>
</feature>
<gene>
    <name evidence="2" type="ORF">POSPLADRAFT_1045765</name>
</gene>
<accession>A0A1X6N478</accession>
<reference evidence="2 3" key="1">
    <citation type="submission" date="2017-04" db="EMBL/GenBank/DDBJ databases">
        <title>Genome Sequence of the Model Brown-Rot Fungus Postia placenta SB12.</title>
        <authorList>
            <consortium name="DOE Joint Genome Institute"/>
            <person name="Gaskell J."/>
            <person name="Kersten P."/>
            <person name="Larrondo L.F."/>
            <person name="Canessa P."/>
            <person name="Martinez D."/>
            <person name="Hibbett D."/>
            <person name="Schmoll M."/>
            <person name="Kubicek C.P."/>
            <person name="Martinez A.T."/>
            <person name="Yadav J."/>
            <person name="Master E."/>
            <person name="Magnuson J.K."/>
            <person name="James T."/>
            <person name="Yaver D."/>
            <person name="Berka R."/>
            <person name="Labutti K."/>
            <person name="Lipzen A."/>
            <person name="Aerts A."/>
            <person name="Barry K."/>
            <person name="Henrissat B."/>
            <person name="Blanchette R."/>
            <person name="Grigoriev I."/>
            <person name="Cullen D."/>
        </authorList>
    </citation>
    <scope>NUCLEOTIDE SEQUENCE [LARGE SCALE GENOMIC DNA]</scope>
    <source>
        <strain evidence="2 3">MAD-698-R-SB12</strain>
    </source>
</reference>
<feature type="signal peptide" evidence="1">
    <location>
        <begin position="1"/>
        <end position="20"/>
    </location>
</feature>
<dbReference type="EMBL" id="KZ110595">
    <property type="protein sequence ID" value="OSX63441.1"/>
    <property type="molecule type" value="Genomic_DNA"/>
</dbReference>